<organism evidence="2 3">
    <name type="scientific">Leptospira hartskeerlii</name>
    <dbReference type="NCBI Taxonomy" id="2023177"/>
    <lineage>
        <taxon>Bacteria</taxon>
        <taxon>Pseudomonadati</taxon>
        <taxon>Spirochaetota</taxon>
        <taxon>Spirochaetia</taxon>
        <taxon>Leptospirales</taxon>
        <taxon>Leptospiraceae</taxon>
        <taxon>Leptospira</taxon>
    </lineage>
</organism>
<dbReference type="Proteomes" id="UP000232196">
    <property type="component" value="Unassembled WGS sequence"/>
</dbReference>
<dbReference type="EMBL" id="NPDN01000008">
    <property type="protein sequence ID" value="PJZ24460.1"/>
    <property type="molecule type" value="Genomic_DNA"/>
</dbReference>
<feature type="signal peptide" evidence="1">
    <location>
        <begin position="1"/>
        <end position="22"/>
    </location>
</feature>
<evidence type="ECO:0000313" key="2">
    <source>
        <dbReference type="EMBL" id="PJZ24460.1"/>
    </source>
</evidence>
<keyword evidence="1" id="KW-0732">Signal</keyword>
<evidence type="ECO:0000256" key="1">
    <source>
        <dbReference type="SAM" id="SignalP"/>
    </source>
</evidence>
<sequence>MKQKAIWSLLVLLLSASFVDCKKDDGGDLNNLAIISALSGGGDCLVDFPGKAAVGVNRTRVAKDSTGVDVVWGRIPFVNHPIAIVEILGIQNSDSVVFHGVDVVENPNVSGQPTIYEATDCPLAESSIITDGTTKFNISGSDPYTYVSNGTSGSFYFLLYIVGSGTPPAATVDYNDN</sequence>
<evidence type="ECO:0008006" key="4">
    <source>
        <dbReference type="Google" id="ProtNLM"/>
    </source>
</evidence>
<dbReference type="NCBIfam" id="NF047708">
    <property type="entry name" value="LIC20153_fam"/>
    <property type="match status" value="1"/>
</dbReference>
<comment type="caution">
    <text evidence="2">The sequence shown here is derived from an EMBL/GenBank/DDBJ whole genome shotgun (WGS) entry which is preliminary data.</text>
</comment>
<dbReference type="OrthoDB" id="328451at2"/>
<reference evidence="2 3" key="1">
    <citation type="submission" date="2017-07" db="EMBL/GenBank/DDBJ databases">
        <title>Leptospira spp. isolated from tropical soils.</title>
        <authorList>
            <person name="Thibeaux R."/>
            <person name="Iraola G."/>
            <person name="Ferres I."/>
            <person name="Bierque E."/>
            <person name="Girault D."/>
            <person name="Soupe-Gilbert M.-E."/>
            <person name="Picardeau M."/>
            <person name="Goarant C."/>
        </authorList>
    </citation>
    <scope>NUCLEOTIDE SEQUENCE [LARGE SCALE GENOMIC DNA]</scope>
    <source>
        <strain evidence="2 3">MCA1-C-A1</strain>
    </source>
</reference>
<accession>A0A2M9X9T7</accession>
<keyword evidence="3" id="KW-1185">Reference proteome</keyword>
<gene>
    <name evidence="2" type="ORF">CH357_15420</name>
</gene>
<protein>
    <recommendedName>
        <fullName evidence="4">Lipoprotein</fullName>
    </recommendedName>
</protein>
<dbReference type="AlphaFoldDB" id="A0A2M9X9T7"/>
<name>A0A2M9X9T7_9LEPT</name>
<proteinExistence type="predicted"/>
<feature type="chain" id="PRO_5014916151" description="Lipoprotein" evidence="1">
    <location>
        <begin position="23"/>
        <end position="177"/>
    </location>
</feature>
<dbReference type="RefSeq" id="WP_100707662.1">
    <property type="nucleotide sequence ID" value="NZ_NPDL01000007.1"/>
</dbReference>
<evidence type="ECO:0000313" key="3">
    <source>
        <dbReference type="Proteomes" id="UP000232196"/>
    </source>
</evidence>